<keyword evidence="1" id="KW-0472">Membrane</keyword>
<dbReference type="Pfam" id="PF04945">
    <property type="entry name" value="YHS"/>
    <property type="match status" value="1"/>
</dbReference>
<feature type="transmembrane region" description="Helical" evidence="1">
    <location>
        <begin position="6"/>
        <end position="23"/>
    </location>
</feature>
<feature type="transmembrane region" description="Helical" evidence="1">
    <location>
        <begin position="35"/>
        <end position="52"/>
    </location>
</feature>
<reference evidence="4" key="1">
    <citation type="journal article" date="2023" name="Front. Microbiol.">
        <title>Phylogeography and host specificity of Pasteurellaceae pathogenic to sea-farmed fish in the north-east Atlantic.</title>
        <authorList>
            <person name="Gulla S."/>
            <person name="Colquhoun D.J."/>
            <person name="Olsen A.B."/>
            <person name="Spilsberg B."/>
            <person name="Lagesen K."/>
            <person name="Aakesson C.P."/>
            <person name="Strom S."/>
            <person name="Manji F."/>
            <person name="Birkbeck T.H."/>
            <person name="Nilsen H.K."/>
        </authorList>
    </citation>
    <scope>NUCLEOTIDE SEQUENCE</scope>
    <source>
        <strain evidence="4">VIB1234</strain>
    </source>
</reference>
<feature type="transmembrane region" description="Helical" evidence="1">
    <location>
        <begin position="98"/>
        <end position="116"/>
    </location>
</feature>
<dbReference type="Pfam" id="PF10080">
    <property type="entry name" value="FtrD-like"/>
    <property type="match status" value="1"/>
</dbReference>
<dbReference type="RefSeq" id="WP_211596910.1">
    <property type="nucleotide sequence ID" value="NZ_JAGRQI010000001.1"/>
</dbReference>
<dbReference type="EMBL" id="JASAYJ010000001">
    <property type="protein sequence ID" value="MDP8186247.1"/>
    <property type="molecule type" value="Genomic_DNA"/>
</dbReference>
<gene>
    <name evidence="4" type="ORF">QJU78_00415</name>
</gene>
<organism evidence="4 5">
    <name type="scientific">Pasteurella atlantica</name>
    <dbReference type="NCBI Taxonomy" id="2827233"/>
    <lineage>
        <taxon>Bacteria</taxon>
        <taxon>Pseudomonadati</taxon>
        <taxon>Pseudomonadota</taxon>
        <taxon>Gammaproteobacteria</taxon>
        <taxon>Pasteurellales</taxon>
        <taxon>Pasteurellaceae</taxon>
        <taxon>Pasteurella</taxon>
    </lineage>
</organism>
<dbReference type="InterPro" id="IPR018758">
    <property type="entry name" value="FtrD-like"/>
</dbReference>
<feature type="transmembrane region" description="Helical" evidence="1">
    <location>
        <begin position="58"/>
        <end position="78"/>
    </location>
</feature>
<keyword evidence="1" id="KW-1133">Transmembrane helix</keyword>
<evidence type="ECO:0000256" key="1">
    <source>
        <dbReference type="SAM" id="Phobius"/>
    </source>
</evidence>
<evidence type="ECO:0000259" key="2">
    <source>
        <dbReference type="Pfam" id="PF04945"/>
    </source>
</evidence>
<keyword evidence="1" id="KW-0812">Transmembrane</keyword>
<feature type="transmembrane region" description="Helical" evidence="1">
    <location>
        <begin position="264"/>
        <end position="282"/>
    </location>
</feature>
<sequence>MSFYLSQFITYLLFPAFLSGLVLSNVKTYLYKRQLLVSLLGIITGATLFLLLPWQQKWIFIVASIALVTYAVIILYGIRELFKKQNLVKVTNTTYIHLFIIIILFSIFFTSSYFWARIGQLGMLSTTSVINTDMVLNSFMPILGFILISFISFALSSELKLPRVTHNILIIVISLLAILPLSGEWMLVMIKLNTDLLDIFNLSYIAKVNYYIWLYPYLLLCCFIGILIYYWKIQVFPAIQNTQSKNDHIEHRLALAQQKMKQSYLKRFILLVVTLFSILLWWDLVASNPIERSPAIEVKLGVDNAIHLNIEKNKLDDSDLHRFSWVASDGKEVRFFVIRHYADQSKYGVVFDSCMLCGDAGYAKEGNNVICLACGVRIFIPSIGRKGGCNPIPIDKWTQKDNEIIIPQTSLEMGLRFFGTVLSIDVVDPVNGKHLINTEAPYQYQYGNKAYFFTEKESYDLFRNDPLKYIKE</sequence>
<dbReference type="InterPro" id="IPR007029">
    <property type="entry name" value="YHS_dom"/>
</dbReference>
<evidence type="ECO:0000313" key="4">
    <source>
        <dbReference type="EMBL" id="MDP8186247.1"/>
    </source>
</evidence>
<dbReference type="AlphaFoldDB" id="A0AAW8CPD5"/>
<accession>A0AAW8CPD5</accession>
<feature type="domain" description="Membrane iron-sulfur containing protein FtrD-like" evidence="3">
    <location>
        <begin position="316"/>
        <end position="418"/>
    </location>
</feature>
<comment type="caution">
    <text evidence="4">The sequence shown here is derived from an EMBL/GenBank/DDBJ whole genome shotgun (WGS) entry which is preliminary data.</text>
</comment>
<dbReference type="Proteomes" id="UP001230466">
    <property type="component" value="Unassembled WGS sequence"/>
</dbReference>
<evidence type="ECO:0000313" key="5">
    <source>
        <dbReference type="Proteomes" id="UP001230466"/>
    </source>
</evidence>
<protein>
    <submittedName>
        <fullName evidence="4">Fe-S-containing protein</fullName>
    </submittedName>
</protein>
<feature type="transmembrane region" description="Helical" evidence="1">
    <location>
        <begin position="210"/>
        <end position="231"/>
    </location>
</feature>
<name>A0AAW8CPD5_9PAST</name>
<feature type="transmembrane region" description="Helical" evidence="1">
    <location>
        <begin position="136"/>
        <end position="156"/>
    </location>
</feature>
<evidence type="ECO:0000259" key="3">
    <source>
        <dbReference type="Pfam" id="PF10080"/>
    </source>
</evidence>
<proteinExistence type="predicted"/>
<feature type="domain" description="YHS" evidence="2">
    <location>
        <begin position="426"/>
        <end position="470"/>
    </location>
</feature>
<feature type="transmembrane region" description="Helical" evidence="1">
    <location>
        <begin position="168"/>
        <end position="190"/>
    </location>
</feature>